<dbReference type="SUPFAM" id="SSF52317">
    <property type="entry name" value="Class I glutamine amidotransferase-like"/>
    <property type="match status" value="1"/>
</dbReference>
<comment type="pathway">
    <text evidence="8">Cofactor biosynthesis; adenosylcobalamin biosynthesis; cob(II)yrinate a,c-diamide from sirohydrochlorin (anaerobic route): step 10/10.</text>
</comment>
<comment type="similarity">
    <text evidence="8">Belongs to the CobB/CbiA family.</text>
</comment>
<dbReference type="EMBL" id="FO203522">
    <property type="protein sequence ID" value="CCO22751.1"/>
    <property type="molecule type" value="Genomic_DNA"/>
</dbReference>
<keyword evidence="4 8" id="KW-0547">Nucleotide-binding</keyword>
<dbReference type="GO" id="GO:0005524">
    <property type="term" value="F:ATP binding"/>
    <property type="evidence" value="ECO:0007669"/>
    <property type="project" value="UniProtKB-UniRule"/>
</dbReference>
<dbReference type="PROSITE" id="PS51274">
    <property type="entry name" value="GATASE_COBBQ"/>
    <property type="match status" value="1"/>
</dbReference>
<gene>
    <name evidence="8" type="primary">cbiA</name>
    <name evidence="11" type="ORF">DESAM_20464</name>
</gene>
<sequence>MNSIKGFIIAGTHSGCGKTSVTLGLMAALARKNLKVQPFKTGPDFIDPGHHTRAAGRTCHNLDGWMLSGETLRDIFSRYSQDADASIVEGVMGLFDGYSALEDTGSTAHLSKELNLPVILVIDARAMARSAAALILGFCNFDPETPVAGVIFNRVGSKNHEQTLREAISLTEIPLIGCLPRRDEIATPSRHLGLVTPEHLQDLDLKYNALADWVEENLDLDLILESLPDIPIPPRFDEVPMIPRIRIGVARDEAFSFYYEENLRILRESGAELIPFSPTSDKELPEGISGLYLGGGYPELSAFDLAQNTKLRRAVAEFSASGKPVYAECGGFMYLMESICKDDRVFPMCGVFPFRCSMQSRFQALGYREIELSKDSVLGPAGTIVRGHEFHYSALEDMPDSPEKLYLVSSKKNIPKTEGFTVNGNTLGSYIHLHFASNPEVARNFVEACVNSSLAEEIEP</sequence>
<dbReference type="GO" id="GO:0042242">
    <property type="term" value="F:cobyrinic acid a,c-diamide synthase activity"/>
    <property type="evidence" value="ECO:0007669"/>
    <property type="project" value="UniProtKB-UniRule"/>
</dbReference>
<comment type="miscellaneous">
    <text evidence="8">The a and c carboxylates of cobyrinate are activated for nucleophilic attack via formation of a phosphorylated intermediate by ATP. CbiA catalyzes first the amidation of the c-carboxylate, and then that of the a-carboxylate.</text>
</comment>
<comment type="function">
    <text evidence="8">Catalyzes the ATP-dependent amidation of the two carboxylate groups at positions a and c of cobyrinate, using either L-glutamine or ammonia as the nitrogen source.</text>
</comment>
<feature type="domain" description="CobQ/CobB/MinD/ParA nucleotide binding" evidence="9">
    <location>
        <begin position="8"/>
        <end position="191"/>
    </location>
</feature>
<keyword evidence="5 8" id="KW-0067">ATP-binding</keyword>
<evidence type="ECO:0000256" key="4">
    <source>
        <dbReference type="ARBA" id="ARBA00022741"/>
    </source>
</evidence>
<dbReference type="Gene3D" id="3.40.50.880">
    <property type="match status" value="1"/>
</dbReference>
<organism evidence="11 12">
    <name type="scientific">Maridesulfovibrio hydrothermalis AM13 = DSM 14728</name>
    <dbReference type="NCBI Taxonomy" id="1121451"/>
    <lineage>
        <taxon>Bacteria</taxon>
        <taxon>Pseudomonadati</taxon>
        <taxon>Thermodesulfobacteriota</taxon>
        <taxon>Desulfovibrionia</taxon>
        <taxon>Desulfovibrionales</taxon>
        <taxon>Desulfovibrionaceae</taxon>
        <taxon>Maridesulfovibrio</taxon>
    </lineage>
</organism>
<evidence type="ECO:0000256" key="1">
    <source>
        <dbReference type="ARBA" id="ARBA00001946"/>
    </source>
</evidence>
<dbReference type="eggNOG" id="COG1797">
    <property type="taxonomic scope" value="Bacteria"/>
</dbReference>
<keyword evidence="7 8" id="KW-0315">Glutamine amidotransferase</keyword>
<evidence type="ECO:0000256" key="6">
    <source>
        <dbReference type="ARBA" id="ARBA00022842"/>
    </source>
</evidence>
<proteinExistence type="inferred from homology"/>
<dbReference type="NCBIfam" id="TIGR00379">
    <property type="entry name" value="cobB"/>
    <property type="match status" value="1"/>
</dbReference>
<comment type="catalytic activity">
    <reaction evidence="8">
        <text>cob(II)yrinate + 2 L-glutamine + 2 ATP + 2 H2O = cob(II)yrinate a,c diamide + 2 L-glutamate + 2 ADP + 2 phosphate + 2 H(+)</text>
        <dbReference type="Rhea" id="RHEA:26289"/>
        <dbReference type="ChEBI" id="CHEBI:15377"/>
        <dbReference type="ChEBI" id="CHEBI:15378"/>
        <dbReference type="ChEBI" id="CHEBI:29985"/>
        <dbReference type="ChEBI" id="CHEBI:30616"/>
        <dbReference type="ChEBI" id="CHEBI:43474"/>
        <dbReference type="ChEBI" id="CHEBI:58359"/>
        <dbReference type="ChEBI" id="CHEBI:58537"/>
        <dbReference type="ChEBI" id="CHEBI:58894"/>
        <dbReference type="ChEBI" id="CHEBI:456216"/>
        <dbReference type="EC" id="6.3.5.11"/>
    </reaction>
</comment>
<feature type="domain" description="CobB/CobQ-like glutamine amidotransferase" evidence="10">
    <location>
        <begin position="246"/>
        <end position="438"/>
    </location>
</feature>
<evidence type="ECO:0000313" key="12">
    <source>
        <dbReference type="Proteomes" id="UP000010808"/>
    </source>
</evidence>
<evidence type="ECO:0000256" key="8">
    <source>
        <dbReference type="HAMAP-Rule" id="MF_00027"/>
    </source>
</evidence>
<comment type="domain">
    <text evidence="8">Comprises of two domains. The C-terminal domain contains the binding site for glutamine and catalyzes the hydrolysis of this substrate to glutamate and ammonia. The N-terminal domain is anticipated to bind ATP and cobyrinate and catalyzes the ultimate synthesis of the diamide product. The ammonia produced via the glutaminase domain is probably translocated to the adjacent domain via a molecular tunnel, where it reacts with an activated intermediate.</text>
</comment>
<reference evidence="11 12" key="1">
    <citation type="submission" date="2012-10" db="EMBL/GenBank/DDBJ databases">
        <authorList>
            <person name="Genoscope - CEA"/>
        </authorList>
    </citation>
    <scope>NUCLEOTIDE SEQUENCE [LARGE SCALE GENOMIC DNA]</scope>
    <source>
        <strain evidence="12">AM13 / DSM 14728</strain>
    </source>
</reference>
<keyword evidence="6 8" id="KW-0460">Magnesium</keyword>
<dbReference type="CDD" id="cd03130">
    <property type="entry name" value="GATase1_CobB"/>
    <property type="match status" value="1"/>
</dbReference>
<feature type="active site" description="Nucleophile" evidence="8">
    <location>
        <position position="329"/>
    </location>
</feature>
<protein>
    <recommendedName>
        <fullName evidence="8">Cobyrinate a,c-diamide synthase</fullName>
        <ecNumber evidence="8">6.3.5.11</ecNumber>
    </recommendedName>
    <alternativeName>
        <fullName evidence="8">Cobyrinic acid a,c-diamide synthetase</fullName>
    </alternativeName>
</protein>
<dbReference type="SUPFAM" id="SSF52540">
    <property type="entry name" value="P-loop containing nucleoside triphosphate hydrolases"/>
    <property type="match status" value="1"/>
</dbReference>
<dbReference type="InterPro" id="IPR002586">
    <property type="entry name" value="CobQ/CobB/MinD/ParA_Nub-bd_dom"/>
</dbReference>
<dbReference type="InterPro" id="IPR011698">
    <property type="entry name" value="GATase_3"/>
</dbReference>
<dbReference type="RefSeq" id="WP_015335359.1">
    <property type="nucleotide sequence ID" value="NC_020055.1"/>
</dbReference>
<evidence type="ECO:0000256" key="3">
    <source>
        <dbReference type="ARBA" id="ARBA00022598"/>
    </source>
</evidence>
<evidence type="ECO:0000256" key="5">
    <source>
        <dbReference type="ARBA" id="ARBA00022840"/>
    </source>
</evidence>
<evidence type="ECO:0000259" key="9">
    <source>
        <dbReference type="Pfam" id="PF01656"/>
    </source>
</evidence>
<dbReference type="GO" id="GO:0009236">
    <property type="term" value="P:cobalamin biosynthetic process"/>
    <property type="evidence" value="ECO:0007669"/>
    <property type="project" value="UniProtKB-UniRule"/>
</dbReference>
<keyword evidence="12" id="KW-1185">Reference proteome</keyword>
<evidence type="ECO:0000256" key="2">
    <source>
        <dbReference type="ARBA" id="ARBA00022573"/>
    </source>
</evidence>
<evidence type="ECO:0000313" key="11">
    <source>
        <dbReference type="EMBL" id="CCO22751.1"/>
    </source>
</evidence>
<dbReference type="PATRIC" id="fig|1121451.3.peg.727"/>
<dbReference type="AlphaFoldDB" id="L0RAY9"/>
<dbReference type="InterPro" id="IPR004484">
    <property type="entry name" value="CbiA/CobB_synth"/>
</dbReference>
<dbReference type="PANTHER" id="PTHR43873:SF1">
    <property type="entry name" value="COBYRINATE A,C-DIAMIDE SYNTHASE"/>
    <property type="match status" value="1"/>
</dbReference>
<comment type="cofactor">
    <cofactor evidence="1 8">
        <name>Mg(2+)</name>
        <dbReference type="ChEBI" id="CHEBI:18420"/>
    </cofactor>
</comment>
<keyword evidence="3 8" id="KW-0436">Ligase</keyword>
<dbReference type="KEGG" id="dhy:DESAM_20464"/>
<dbReference type="NCBIfam" id="NF002204">
    <property type="entry name" value="PRK01077.1"/>
    <property type="match status" value="1"/>
</dbReference>
<feature type="site" description="Increases nucleophilicity of active site Cys" evidence="8">
    <location>
        <position position="432"/>
    </location>
</feature>
<dbReference type="PANTHER" id="PTHR43873">
    <property type="entry name" value="COBYRINATE A,C-DIAMIDE SYNTHASE"/>
    <property type="match status" value="1"/>
</dbReference>
<evidence type="ECO:0000259" key="10">
    <source>
        <dbReference type="Pfam" id="PF07685"/>
    </source>
</evidence>
<dbReference type="HAMAP" id="MF_00027">
    <property type="entry name" value="CobB_CbiA"/>
    <property type="match status" value="1"/>
</dbReference>
<evidence type="ECO:0000256" key="7">
    <source>
        <dbReference type="ARBA" id="ARBA00022962"/>
    </source>
</evidence>
<dbReference type="Proteomes" id="UP000010808">
    <property type="component" value="Chromosome"/>
</dbReference>
<dbReference type="STRING" id="1121451.DESAM_20464"/>
<accession>L0RAY9</accession>
<dbReference type="InterPro" id="IPR027417">
    <property type="entry name" value="P-loop_NTPase"/>
</dbReference>
<dbReference type="OrthoDB" id="9764035at2"/>
<dbReference type="CDD" id="cd05388">
    <property type="entry name" value="CobB_N"/>
    <property type="match status" value="1"/>
</dbReference>
<dbReference type="HOGENOM" id="CLU_022752_2_0_7"/>
<dbReference type="EC" id="6.3.5.11" evidence="8"/>
<keyword evidence="2 8" id="KW-0169">Cobalamin biosynthesis</keyword>
<dbReference type="InterPro" id="IPR029062">
    <property type="entry name" value="Class_I_gatase-like"/>
</dbReference>
<dbReference type="Gene3D" id="3.40.50.300">
    <property type="entry name" value="P-loop containing nucleotide triphosphate hydrolases"/>
    <property type="match status" value="2"/>
</dbReference>
<dbReference type="Pfam" id="PF07685">
    <property type="entry name" value="GATase_3"/>
    <property type="match status" value="1"/>
</dbReference>
<dbReference type="UniPathway" id="UPA00148">
    <property type="reaction ID" value="UER00231"/>
</dbReference>
<dbReference type="Pfam" id="PF01656">
    <property type="entry name" value="CbiA"/>
    <property type="match status" value="1"/>
</dbReference>
<name>L0RAY9_9BACT</name>